<dbReference type="NCBIfam" id="NF005559">
    <property type="entry name" value="PRK07231.1"/>
    <property type="match status" value="1"/>
</dbReference>
<name>A0A6M8HXZ6_9PROT</name>
<dbReference type="PRINTS" id="PR00080">
    <property type="entry name" value="SDRFAMILY"/>
</dbReference>
<sequence length="249" mass="24606">MAQLSGKVALVTGASKGIGAAIAEALAAAGAAVAVNYSSSREGAEAVVARIEEAGGRAVAVGGDVGKPGEAKRLVSEAALAFGGPVTVLVNNAGVYKMAPLAEIAEEEYRRHFDTNVWGLLAASQAVAAQIDGQAGSIINISSVVARGTFPGTAVYAGTKGAVNTISGVLAKELGPQGIRVNSLSPGLVATEGTRTAGIIGSEMEQGVVATTPLGRVGQPDDIAAVAVFLASAEARWVTGQIIEASGGA</sequence>
<dbReference type="KEGG" id="lck:HN018_24750"/>
<protein>
    <submittedName>
        <fullName evidence="4">Glucose 1-dehydrogenase</fullName>
        <ecNumber evidence="4">1.1.1.47</ecNumber>
    </submittedName>
</protein>
<evidence type="ECO:0000313" key="5">
    <source>
        <dbReference type="Proteomes" id="UP000500767"/>
    </source>
</evidence>
<dbReference type="SMART" id="SM00822">
    <property type="entry name" value="PKS_KR"/>
    <property type="match status" value="1"/>
</dbReference>
<dbReference type="InterPro" id="IPR002347">
    <property type="entry name" value="SDR_fam"/>
</dbReference>
<evidence type="ECO:0000256" key="2">
    <source>
        <dbReference type="ARBA" id="ARBA00023002"/>
    </source>
</evidence>
<organism evidence="4 5">
    <name type="scientific">Lichenicola cladoniae</name>
    <dbReference type="NCBI Taxonomy" id="1484109"/>
    <lineage>
        <taxon>Bacteria</taxon>
        <taxon>Pseudomonadati</taxon>
        <taxon>Pseudomonadota</taxon>
        <taxon>Alphaproteobacteria</taxon>
        <taxon>Acetobacterales</taxon>
        <taxon>Acetobacteraceae</taxon>
        <taxon>Lichenicola</taxon>
    </lineage>
</organism>
<dbReference type="PROSITE" id="PS00061">
    <property type="entry name" value="ADH_SHORT"/>
    <property type="match status" value="1"/>
</dbReference>
<gene>
    <name evidence="4" type="ORF">HN018_24750</name>
</gene>
<comment type="similarity">
    <text evidence="1">Belongs to the short-chain dehydrogenases/reductases (SDR) family.</text>
</comment>
<dbReference type="InterPro" id="IPR020904">
    <property type="entry name" value="Sc_DH/Rdtase_CS"/>
</dbReference>
<dbReference type="PANTHER" id="PTHR43639">
    <property type="entry name" value="OXIDOREDUCTASE, SHORT-CHAIN DEHYDROGENASE/REDUCTASE FAMILY (AFU_ORTHOLOGUE AFUA_5G02870)"/>
    <property type="match status" value="1"/>
</dbReference>
<dbReference type="FunFam" id="3.40.50.720:FF:000084">
    <property type="entry name" value="Short-chain dehydrogenase reductase"/>
    <property type="match status" value="1"/>
</dbReference>
<dbReference type="EMBL" id="CP053710">
    <property type="protein sequence ID" value="QKE93403.1"/>
    <property type="molecule type" value="Genomic_DNA"/>
</dbReference>
<keyword evidence="4" id="KW-0614">Plasmid</keyword>
<dbReference type="Gene3D" id="3.40.50.720">
    <property type="entry name" value="NAD(P)-binding Rossmann-like Domain"/>
    <property type="match status" value="1"/>
</dbReference>
<reference evidence="4 5" key="1">
    <citation type="journal article" date="2014" name="World J. Microbiol. Biotechnol.">
        <title>Biodiversity and physiological characteristics of Antarctic and Arctic lichens-associated bacteria.</title>
        <authorList>
            <person name="Lee Y.M."/>
            <person name="Kim E.H."/>
            <person name="Lee H.K."/>
            <person name="Hong S.G."/>
        </authorList>
    </citation>
    <scope>NUCLEOTIDE SEQUENCE [LARGE SCALE GENOMIC DNA]</scope>
    <source>
        <strain evidence="4 5">PAMC 26569</strain>
        <plasmid evidence="4">unnamed2</plasmid>
    </source>
</reference>
<evidence type="ECO:0000256" key="1">
    <source>
        <dbReference type="ARBA" id="ARBA00006484"/>
    </source>
</evidence>
<dbReference type="PANTHER" id="PTHR43639:SF1">
    <property type="entry name" value="SHORT-CHAIN DEHYDROGENASE_REDUCTASE FAMILY PROTEIN"/>
    <property type="match status" value="1"/>
</dbReference>
<geneLocation type="plasmid" evidence="4 5">
    <name>unnamed2</name>
</geneLocation>
<accession>A0A6M8HXZ6</accession>
<keyword evidence="5" id="KW-1185">Reference proteome</keyword>
<dbReference type="Proteomes" id="UP000500767">
    <property type="component" value="Plasmid unnamed2"/>
</dbReference>
<dbReference type="SUPFAM" id="SSF51735">
    <property type="entry name" value="NAD(P)-binding Rossmann-fold domains"/>
    <property type="match status" value="1"/>
</dbReference>
<evidence type="ECO:0000259" key="3">
    <source>
        <dbReference type="SMART" id="SM00822"/>
    </source>
</evidence>
<dbReference type="InterPro" id="IPR036291">
    <property type="entry name" value="NAD(P)-bd_dom_sf"/>
</dbReference>
<feature type="domain" description="Ketoreductase" evidence="3">
    <location>
        <begin position="7"/>
        <end position="187"/>
    </location>
</feature>
<dbReference type="InterPro" id="IPR057326">
    <property type="entry name" value="KR_dom"/>
</dbReference>
<dbReference type="Pfam" id="PF13561">
    <property type="entry name" value="adh_short_C2"/>
    <property type="match status" value="1"/>
</dbReference>
<dbReference type="GO" id="GO:0047936">
    <property type="term" value="F:glucose 1-dehydrogenase [NAD(P)+] activity"/>
    <property type="evidence" value="ECO:0007669"/>
    <property type="project" value="UniProtKB-EC"/>
</dbReference>
<dbReference type="RefSeq" id="WP_171837594.1">
    <property type="nucleotide sequence ID" value="NZ_CP053710.1"/>
</dbReference>
<dbReference type="PRINTS" id="PR00081">
    <property type="entry name" value="GDHRDH"/>
</dbReference>
<dbReference type="EC" id="1.1.1.47" evidence="4"/>
<keyword evidence="2 4" id="KW-0560">Oxidoreductase</keyword>
<dbReference type="AlphaFoldDB" id="A0A6M8HXZ6"/>
<proteinExistence type="inferred from homology"/>
<evidence type="ECO:0000313" key="4">
    <source>
        <dbReference type="EMBL" id="QKE93403.1"/>
    </source>
</evidence>